<sequence length="226" mass="26359">MLPWEGEIWDEERWEAYLKARRRQIDRLLEDYFTFTRYDPYPEGASSDQVRAWKTRLRAFLQERGWSAEAIDGLLRAREERFFFEGEALFGEEEETLLPEAEACRTLMARARQLAEAVQEWANRLPGTHKTSALVHFCASLAQIPLELAEGHLLGYERETLGGNIVCARHALNTANRALEALAELRTAPYMTTERYHRLYEDVYELRNALALHVQRLRARFQVGLD</sequence>
<dbReference type="EMBL" id="CP001807">
    <property type="protein sequence ID" value="ACY49044.1"/>
    <property type="molecule type" value="Genomic_DNA"/>
</dbReference>
<dbReference type="KEGG" id="rmr:Rmar_2165"/>
<evidence type="ECO:0000313" key="2">
    <source>
        <dbReference type="Proteomes" id="UP000002221"/>
    </source>
</evidence>
<dbReference type="HOGENOM" id="CLU_1223957_0_0_10"/>
<dbReference type="STRING" id="518766.Rmar_2165"/>
<proteinExistence type="predicted"/>
<keyword evidence="2" id="KW-1185">Reference proteome</keyword>
<protein>
    <submittedName>
        <fullName evidence="1">Uncharacterized protein</fullName>
    </submittedName>
</protein>
<dbReference type="OrthoDB" id="1524167at2"/>
<dbReference type="eggNOG" id="ENOG502ZKUY">
    <property type="taxonomic scope" value="Bacteria"/>
</dbReference>
<dbReference type="Proteomes" id="UP000002221">
    <property type="component" value="Chromosome"/>
</dbReference>
<evidence type="ECO:0000313" key="1">
    <source>
        <dbReference type="EMBL" id="ACY49044.1"/>
    </source>
</evidence>
<name>D0MDQ0_RHOM4</name>
<accession>D0MDQ0</accession>
<gene>
    <name evidence="1" type="ordered locus">Rmar_2165</name>
</gene>
<dbReference type="AlphaFoldDB" id="D0MDQ0"/>
<dbReference type="RefSeq" id="WP_012844654.1">
    <property type="nucleotide sequence ID" value="NC_013501.1"/>
</dbReference>
<reference evidence="1 2" key="1">
    <citation type="journal article" date="2009" name="Stand. Genomic Sci.">
        <title>Complete genome sequence of Rhodothermus marinus type strain (R-10).</title>
        <authorList>
            <person name="Nolan M."/>
            <person name="Tindall B.J."/>
            <person name="Pomrenke H."/>
            <person name="Lapidus A."/>
            <person name="Copeland A."/>
            <person name="Glavina Del Rio T."/>
            <person name="Lucas S."/>
            <person name="Chen F."/>
            <person name="Tice H."/>
            <person name="Cheng J.F."/>
            <person name="Saunders E."/>
            <person name="Han C."/>
            <person name="Bruce D."/>
            <person name="Goodwin L."/>
            <person name="Chain P."/>
            <person name="Pitluck S."/>
            <person name="Ovchinikova G."/>
            <person name="Pati A."/>
            <person name="Ivanova N."/>
            <person name="Mavromatis K."/>
            <person name="Chen A."/>
            <person name="Palaniappan K."/>
            <person name="Land M."/>
            <person name="Hauser L."/>
            <person name="Chang Y.J."/>
            <person name="Jeffries C.D."/>
            <person name="Brettin T."/>
            <person name="Goker M."/>
            <person name="Bristow J."/>
            <person name="Eisen J.A."/>
            <person name="Markowitz V."/>
            <person name="Hugenholtz P."/>
            <person name="Kyrpides N.C."/>
            <person name="Klenk H.P."/>
            <person name="Detter J.C."/>
        </authorList>
    </citation>
    <scope>NUCLEOTIDE SEQUENCE [LARGE SCALE GENOMIC DNA]</scope>
    <source>
        <strain evidence="2">ATCC 43812 / DSM 4252 / R-10</strain>
    </source>
</reference>
<organism evidence="1 2">
    <name type="scientific">Rhodothermus marinus (strain ATCC 43812 / DSM 4252 / R-10)</name>
    <name type="common">Rhodothermus obamensis</name>
    <dbReference type="NCBI Taxonomy" id="518766"/>
    <lineage>
        <taxon>Bacteria</taxon>
        <taxon>Pseudomonadati</taxon>
        <taxon>Rhodothermota</taxon>
        <taxon>Rhodothermia</taxon>
        <taxon>Rhodothermales</taxon>
        <taxon>Rhodothermaceae</taxon>
        <taxon>Rhodothermus</taxon>
    </lineage>
</organism>